<organism evidence="1 2">
    <name type="scientific">Prevotella multiformis DSM 16608</name>
    <dbReference type="NCBI Taxonomy" id="888743"/>
    <lineage>
        <taxon>Bacteria</taxon>
        <taxon>Pseudomonadati</taxon>
        <taxon>Bacteroidota</taxon>
        <taxon>Bacteroidia</taxon>
        <taxon>Bacteroidales</taxon>
        <taxon>Prevotellaceae</taxon>
        <taxon>Prevotella</taxon>
    </lineage>
</organism>
<evidence type="ECO:0008006" key="3">
    <source>
        <dbReference type="Google" id="ProtNLM"/>
    </source>
</evidence>
<dbReference type="AlphaFoldDB" id="F0F933"/>
<gene>
    <name evidence="1" type="ORF">HMPREF9141_2100</name>
</gene>
<evidence type="ECO:0000313" key="1">
    <source>
        <dbReference type="EMBL" id="EGC19560.1"/>
    </source>
</evidence>
<reference evidence="1 2" key="1">
    <citation type="submission" date="2011-01" db="EMBL/GenBank/DDBJ databases">
        <authorList>
            <person name="Muzny D."/>
            <person name="Qin X."/>
            <person name="Deng J."/>
            <person name="Jiang H."/>
            <person name="Liu Y."/>
            <person name="Qu J."/>
            <person name="Song X.-Z."/>
            <person name="Zhang L."/>
            <person name="Thornton R."/>
            <person name="Coyle M."/>
            <person name="Francisco L."/>
            <person name="Jackson L."/>
            <person name="Javaid M."/>
            <person name="Korchina V."/>
            <person name="Kovar C."/>
            <person name="Mata R."/>
            <person name="Mathew T."/>
            <person name="Ngo R."/>
            <person name="Nguyen L."/>
            <person name="Nguyen N."/>
            <person name="Okwuonu G."/>
            <person name="Ongeri F."/>
            <person name="Pham C."/>
            <person name="Simmons D."/>
            <person name="Wilczek-Boney K."/>
            <person name="Hale W."/>
            <person name="Jakkamsetti A."/>
            <person name="Pham P."/>
            <person name="Ruth R."/>
            <person name="San Lucas F."/>
            <person name="Warren J."/>
            <person name="Zhang J."/>
            <person name="Zhao Z."/>
            <person name="Zhou C."/>
            <person name="Zhu D."/>
            <person name="Lee S."/>
            <person name="Bess C."/>
            <person name="Blankenburg K."/>
            <person name="Forbes L."/>
            <person name="Fu Q."/>
            <person name="Gubbala S."/>
            <person name="Hirani K."/>
            <person name="Jayaseelan J.C."/>
            <person name="Lara F."/>
            <person name="Munidasa M."/>
            <person name="Palculict T."/>
            <person name="Patil S."/>
            <person name="Pu L.-L."/>
            <person name="Saada N."/>
            <person name="Tang L."/>
            <person name="Weissenberger G."/>
            <person name="Zhu Y."/>
            <person name="Hemphill L."/>
            <person name="Shang Y."/>
            <person name="Youmans B."/>
            <person name="Ayvaz T."/>
            <person name="Ross M."/>
            <person name="Santibanez J."/>
            <person name="Aqrawi P."/>
            <person name="Gross S."/>
            <person name="Joshi V."/>
            <person name="Fowler G."/>
            <person name="Nazareth L."/>
            <person name="Reid J."/>
            <person name="Worley K."/>
            <person name="Petrosino J."/>
            <person name="Highlander S."/>
            <person name="Gibbs R."/>
        </authorList>
    </citation>
    <scope>NUCLEOTIDE SEQUENCE [LARGE SCALE GENOMIC DNA]</scope>
    <source>
        <strain evidence="1 2">DSM 16608</strain>
    </source>
</reference>
<accession>F0F933</accession>
<evidence type="ECO:0000313" key="2">
    <source>
        <dbReference type="Proteomes" id="UP000005697"/>
    </source>
</evidence>
<name>F0F933_9BACT</name>
<dbReference type="HOGENOM" id="CLU_2059272_0_0_10"/>
<dbReference type="EMBL" id="AEWX01000027">
    <property type="protein sequence ID" value="EGC19560.1"/>
    <property type="molecule type" value="Genomic_DNA"/>
</dbReference>
<protein>
    <recommendedName>
        <fullName evidence="3">Lipocalin-like domain-containing protein</fullName>
    </recommendedName>
</protein>
<dbReference type="Proteomes" id="UP000005697">
    <property type="component" value="Unassembled WGS sequence"/>
</dbReference>
<comment type="caution">
    <text evidence="1">The sequence shown here is derived from an EMBL/GenBank/DDBJ whole genome shotgun (WGS) entry which is preliminary data.</text>
</comment>
<keyword evidence="2" id="KW-1185">Reference proteome</keyword>
<dbReference type="RefSeq" id="WP_007366852.1">
    <property type="nucleotide sequence ID" value="NZ_GL872282.1"/>
</dbReference>
<sequence>MRYLLYSVLLSALLCGCGRKHGPVCPKEFAGNWRGVEKTAVGMYPTLEVTDSAVAYDPGIGDTCRWFRSYCFSDDSLFLMYDGKNASRCEVVELHGSVLVVRGLLWHGEKAVTFVRTKD</sequence>
<dbReference type="PROSITE" id="PS51257">
    <property type="entry name" value="PROKAR_LIPOPROTEIN"/>
    <property type="match status" value="1"/>
</dbReference>
<dbReference type="OrthoDB" id="1070882at2"/>
<proteinExistence type="predicted"/>